<protein>
    <submittedName>
        <fullName evidence="2">Uncharacterized protein</fullName>
    </submittedName>
</protein>
<organism evidence="2 3">
    <name type="scientific">Rhynocoris fuscipes</name>
    <dbReference type="NCBI Taxonomy" id="488301"/>
    <lineage>
        <taxon>Eukaryota</taxon>
        <taxon>Metazoa</taxon>
        <taxon>Ecdysozoa</taxon>
        <taxon>Arthropoda</taxon>
        <taxon>Hexapoda</taxon>
        <taxon>Insecta</taxon>
        <taxon>Pterygota</taxon>
        <taxon>Neoptera</taxon>
        <taxon>Paraneoptera</taxon>
        <taxon>Hemiptera</taxon>
        <taxon>Heteroptera</taxon>
        <taxon>Panheteroptera</taxon>
        <taxon>Cimicomorpha</taxon>
        <taxon>Reduviidae</taxon>
        <taxon>Harpactorinae</taxon>
        <taxon>Harpactorini</taxon>
        <taxon>Rhynocoris</taxon>
    </lineage>
</organism>
<feature type="region of interest" description="Disordered" evidence="1">
    <location>
        <begin position="1"/>
        <end position="28"/>
    </location>
</feature>
<comment type="caution">
    <text evidence="2">The sequence shown here is derived from an EMBL/GenBank/DDBJ whole genome shotgun (WGS) entry which is preliminary data.</text>
</comment>
<evidence type="ECO:0000313" key="2">
    <source>
        <dbReference type="EMBL" id="KAK9509074.1"/>
    </source>
</evidence>
<evidence type="ECO:0000313" key="3">
    <source>
        <dbReference type="Proteomes" id="UP001461498"/>
    </source>
</evidence>
<keyword evidence="3" id="KW-1185">Reference proteome</keyword>
<dbReference type="AlphaFoldDB" id="A0AAW1DDM8"/>
<reference evidence="2 3" key="1">
    <citation type="submission" date="2022-12" db="EMBL/GenBank/DDBJ databases">
        <title>Chromosome-level genome assembly of true bugs.</title>
        <authorList>
            <person name="Ma L."/>
            <person name="Li H."/>
        </authorList>
    </citation>
    <scope>NUCLEOTIDE SEQUENCE [LARGE SCALE GENOMIC DNA]</scope>
    <source>
        <strain evidence="2">Lab_2022b</strain>
    </source>
</reference>
<dbReference type="Proteomes" id="UP001461498">
    <property type="component" value="Unassembled WGS sequence"/>
</dbReference>
<name>A0AAW1DDM8_9HEMI</name>
<dbReference type="EMBL" id="JAPXFL010000003">
    <property type="protein sequence ID" value="KAK9509074.1"/>
    <property type="molecule type" value="Genomic_DNA"/>
</dbReference>
<sequence>MHPKKKRPSTIRPYSHLSRNIPSAPNTLKTDTIIPQSGAYDSIIIIPPNTWLALQFKLNQYAHETDANHIGLTCTKYVNGRDKLWREITLNVPFQPT</sequence>
<proteinExistence type="predicted"/>
<gene>
    <name evidence="2" type="ORF">O3M35_006472</name>
</gene>
<feature type="compositionally biased region" description="Polar residues" evidence="1">
    <location>
        <begin position="17"/>
        <end position="28"/>
    </location>
</feature>
<accession>A0AAW1DDM8</accession>
<evidence type="ECO:0000256" key="1">
    <source>
        <dbReference type="SAM" id="MobiDB-lite"/>
    </source>
</evidence>